<dbReference type="SUPFAM" id="SSF47090">
    <property type="entry name" value="PGBD-like"/>
    <property type="match status" value="1"/>
</dbReference>
<dbReference type="SUPFAM" id="SSF54001">
    <property type="entry name" value="Cysteine proteinases"/>
    <property type="match status" value="1"/>
</dbReference>
<dbReference type="Pfam" id="PF01471">
    <property type="entry name" value="PG_binding_1"/>
    <property type="match status" value="1"/>
</dbReference>
<dbReference type="Pfam" id="PF00877">
    <property type="entry name" value="NLPC_P60"/>
    <property type="match status" value="1"/>
</dbReference>
<evidence type="ECO:0000256" key="2">
    <source>
        <dbReference type="ARBA" id="ARBA00022670"/>
    </source>
</evidence>
<keyword evidence="3 7" id="KW-0378">Hydrolase</keyword>
<evidence type="ECO:0000259" key="6">
    <source>
        <dbReference type="PROSITE" id="PS51935"/>
    </source>
</evidence>
<dbReference type="InterPro" id="IPR036366">
    <property type="entry name" value="PGBDSf"/>
</dbReference>
<keyword evidence="5" id="KW-0732">Signal</keyword>
<sequence>MKKSIILLVLVVLAFFSSASVTQAAVFKVGSAGSDIRVLQSELQTLNYDVGPVDGIFGSKTRAAVEAFQRDHNLMVDGIVGPQTQKALDDANIQPSEKTQRSETTEQIINTAKSFLGVPYKWGGASPDGFDCSGFTSYVFATQNISLARVSLDQYRMGTSVSFSDLAPGDLVFFTFSSSKLVSHVGIYIGDNQFISATNSKGIAIYSFSPYWSNAYVGARRVY</sequence>
<keyword evidence="2" id="KW-0645">Protease</keyword>
<dbReference type="KEGG" id="dor:Desor_3533"/>
<dbReference type="Gene3D" id="1.10.101.10">
    <property type="entry name" value="PGBD-like superfamily/PGBD"/>
    <property type="match status" value="1"/>
</dbReference>
<dbReference type="STRING" id="768706.Desor_3533"/>
<dbReference type="InterPro" id="IPR036365">
    <property type="entry name" value="PGBD-like_sf"/>
</dbReference>
<dbReference type="PROSITE" id="PS51935">
    <property type="entry name" value="NLPC_P60"/>
    <property type="match status" value="1"/>
</dbReference>
<reference evidence="7 8" key="2">
    <citation type="journal article" date="2012" name="J. Bacteriol.">
        <title>Complete genome sequences of Desulfosporosinus orientis DSM765T, Desulfosporosinus youngiae DSM17734T, Desulfosporosinus meridiei DSM13257T, and Desulfosporosinus acidiphilus DSM22704T.</title>
        <authorList>
            <person name="Pester M."/>
            <person name="Brambilla E."/>
            <person name="Alazard D."/>
            <person name="Rattei T."/>
            <person name="Weinmaier T."/>
            <person name="Han J."/>
            <person name="Lucas S."/>
            <person name="Lapidus A."/>
            <person name="Cheng J.F."/>
            <person name="Goodwin L."/>
            <person name="Pitluck S."/>
            <person name="Peters L."/>
            <person name="Ovchinnikova G."/>
            <person name="Teshima H."/>
            <person name="Detter J.C."/>
            <person name="Han C.S."/>
            <person name="Tapia R."/>
            <person name="Land M.L."/>
            <person name="Hauser L."/>
            <person name="Kyrpides N.C."/>
            <person name="Ivanova N.N."/>
            <person name="Pagani I."/>
            <person name="Huntmann M."/>
            <person name="Wei C.L."/>
            <person name="Davenport K.W."/>
            <person name="Daligault H."/>
            <person name="Chain P.S."/>
            <person name="Chen A."/>
            <person name="Mavromatis K."/>
            <person name="Markowitz V."/>
            <person name="Szeto E."/>
            <person name="Mikhailova N."/>
            <person name="Pati A."/>
            <person name="Wagner M."/>
            <person name="Woyke T."/>
            <person name="Ollivier B."/>
            <person name="Klenk H.P."/>
            <person name="Spring S."/>
            <person name="Loy A."/>
        </authorList>
    </citation>
    <scope>NUCLEOTIDE SEQUENCE [LARGE SCALE GENOMIC DNA]</scope>
    <source>
        <strain evidence="8">ATCC 19365 / DSM 765 / NCIMB 8382 / VKM B-1628</strain>
    </source>
</reference>
<dbReference type="Proteomes" id="UP000006346">
    <property type="component" value="Chromosome"/>
</dbReference>
<keyword evidence="4" id="KW-0788">Thiol protease</keyword>
<evidence type="ECO:0000313" key="7">
    <source>
        <dbReference type="EMBL" id="AET69016.1"/>
    </source>
</evidence>
<dbReference type="eggNOG" id="COG3409">
    <property type="taxonomic scope" value="Bacteria"/>
</dbReference>
<dbReference type="GO" id="GO:0008234">
    <property type="term" value="F:cysteine-type peptidase activity"/>
    <property type="evidence" value="ECO:0007669"/>
    <property type="project" value="UniProtKB-KW"/>
</dbReference>
<dbReference type="GO" id="GO:0006508">
    <property type="term" value="P:proteolysis"/>
    <property type="evidence" value="ECO:0007669"/>
    <property type="project" value="UniProtKB-KW"/>
</dbReference>
<feature type="domain" description="NlpC/P60" evidence="6">
    <location>
        <begin position="102"/>
        <end position="223"/>
    </location>
</feature>
<accession>G7WH02</accession>
<dbReference type="eggNOG" id="COG0791">
    <property type="taxonomic scope" value="Bacteria"/>
</dbReference>
<dbReference type="OrthoDB" id="9808890at2"/>
<dbReference type="HOGENOM" id="CLU_016043_1_6_9"/>
<comment type="similarity">
    <text evidence="1">Belongs to the peptidase C40 family.</text>
</comment>
<protein>
    <submittedName>
        <fullName evidence="7">Cell wall-associated hydrolase, invasion-associated protein</fullName>
    </submittedName>
</protein>
<dbReference type="Gene3D" id="3.90.1720.10">
    <property type="entry name" value="endopeptidase domain like (from Nostoc punctiforme)"/>
    <property type="match status" value="1"/>
</dbReference>
<dbReference type="PANTHER" id="PTHR47053:SF1">
    <property type="entry name" value="MUREIN DD-ENDOPEPTIDASE MEPH-RELATED"/>
    <property type="match status" value="1"/>
</dbReference>
<keyword evidence="8" id="KW-1185">Reference proteome</keyword>
<name>G7WH02_DESOD</name>
<evidence type="ECO:0000313" key="8">
    <source>
        <dbReference type="Proteomes" id="UP000006346"/>
    </source>
</evidence>
<gene>
    <name evidence="7" type="ordered locus">Desor_3533</name>
</gene>
<evidence type="ECO:0000256" key="3">
    <source>
        <dbReference type="ARBA" id="ARBA00022801"/>
    </source>
</evidence>
<dbReference type="PATRIC" id="fig|768706.3.peg.3557"/>
<dbReference type="PANTHER" id="PTHR47053">
    <property type="entry name" value="MUREIN DD-ENDOPEPTIDASE MEPH-RELATED"/>
    <property type="match status" value="1"/>
</dbReference>
<proteinExistence type="inferred from homology"/>
<organism evidence="7 8">
    <name type="scientific">Desulfosporosinus orientis (strain ATCC 19365 / DSM 765 / NCIMB 8382 / VKM B-1628 / Singapore I)</name>
    <name type="common">Desulfotomaculum orientis</name>
    <dbReference type="NCBI Taxonomy" id="768706"/>
    <lineage>
        <taxon>Bacteria</taxon>
        <taxon>Bacillati</taxon>
        <taxon>Bacillota</taxon>
        <taxon>Clostridia</taxon>
        <taxon>Eubacteriales</taxon>
        <taxon>Desulfitobacteriaceae</taxon>
        <taxon>Desulfosporosinus</taxon>
    </lineage>
</organism>
<evidence type="ECO:0000256" key="1">
    <source>
        <dbReference type="ARBA" id="ARBA00007074"/>
    </source>
</evidence>
<evidence type="ECO:0000256" key="4">
    <source>
        <dbReference type="ARBA" id="ARBA00022807"/>
    </source>
</evidence>
<dbReference type="RefSeq" id="WP_014185824.1">
    <property type="nucleotide sequence ID" value="NC_016584.1"/>
</dbReference>
<feature type="chain" id="PRO_5003505135" evidence="5">
    <location>
        <begin position="25"/>
        <end position="223"/>
    </location>
</feature>
<dbReference type="EMBL" id="CP003108">
    <property type="protein sequence ID" value="AET69016.1"/>
    <property type="molecule type" value="Genomic_DNA"/>
</dbReference>
<dbReference type="InterPro" id="IPR038765">
    <property type="entry name" value="Papain-like_cys_pep_sf"/>
</dbReference>
<feature type="signal peptide" evidence="5">
    <location>
        <begin position="1"/>
        <end position="24"/>
    </location>
</feature>
<evidence type="ECO:0000256" key="5">
    <source>
        <dbReference type="SAM" id="SignalP"/>
    </source>
</evidence>
<reference evidence="8" key="1">
    <citation type="submission" date="2011-11" db="EMBL/GenBank/DDBJ databases">
        <title>Complete sequence of Desulfosporosinus orientis DSM 765.</title>
        <authorList>
            <person name="Lucas S."/>
            <person name="Han J."/>
            <person name="Lapidus A."/>
            <person name="Cheng J.-F."/>
            <person name="Goodwin L."/>
            <person name="Pitluck S."/>
            <person name="Peters L."/>
            <person name="Ovchinnikova G."/>
            <person name="Teshima H."/>
            <person name="Detter J.C."/>
            <person name="Han C."/>
            <person name="Tapia R."/>
            <person name="Land M."/>
            <person name="Hauser L."/>
            <person name="Kyrpides N."/>
            <person name="Ivanova N."/>
            <person name="Pagani I."/>
            <person name="Pester M."/>
            <person name="Spring S."/>
            <person name="Ollivier B."/>
            <person name="Rattei T."/>
            <person name="Klenk H.-P."/>
            <person name="Wagner M."/>
            <person name="Loy A."/>
            <person name="Woyke T."/>
        </authorList>
    </citation>
    <scope>NUCLEOTIDE SEQUENCE [LARGE SCALE GENOMIC DNA]</scope>
    <source>
        <strain evidence="8">ATCC 19365 / DSM 765 / NCIMB 8382 / VKM B-1628</strain>
    </source>
</reference>
<dbReference type="InterPro" id="IPR000064">
    <property type="entry name" value="NLP_P60_dom"/>
</dbReference>
<dbReference type="AlphaFoldDB" id="G7WH02"/>
<dbReference type="InterPro" id="IPR051202">
    <property type="entry name" value="Peptidase_C40"/>
</dbReference>
<dbReference type="InterPro" id="IPR002477">
    <property type="entry name" value="Peptidoglycan-bd-like"/>
</dbReference>